<name>A0A426U6E1_9CHLR</name>
<evidence type="ECO:0008006" key="3">
    <source>
        <dbReference type="Google" id="ProtNLM"/>
    </source>
</evidence>
<sequence>MLASSQAQCEVATIHGGAVVDPTLRLIECDSAFATLIQARERGVLGQPIDALFPELERPLRAVLADGLPRGPLPMDRCCMGGCAWQLTPLRTTRGTVVAVELLLGNADACTTCDVVAGPLQTPSVRAVLDGLFAF</sequence>
<dbReference type="Proteomes" id="UP000280307">
    <property type="component" value="Unassembled WGS sequence"/>
</dbReference>
<dbReference type="EMBL" id="RSAS01000183">
    <property type="protein sequence ID" value="RRR75518.1"/>
    <property type="molecule type" value="Genomic_DNA"/>
</dbReference>
<evidence type="ECO:0000313" key="2">
    <source>
        <dbReference type="Proteomes" id="UP000280307"/>
    </source>
</evidence>
<evidence type="ECO:0000313" key="1">
    <source>
        <dbReference type="EMBL" id="RRR75518.1"/>
    </source>
</evidence>
<feature type="non-terminal residue" evidence="1">
    <location>
        <position position="135"/>
    </location>
</feature>
<comment type="caution">
    <text evidence="1">The sequence shown here is derived from an EMBL/GenBank/DDBJ whole genome shotgun (WGS) entry which is preliminary data.</text>
</comment>
<reference evidence="1 2" key="1">
    <citation type="submission" date="2018-12" db="EMBL/GenBank/DDBJ databases">
        <title>Genome Sequence of Candidatus Viridilinea halotolerans isolated from saline sulfide-rich spring.</title>
        <authorList>
            <person name="Grouzdev D.S."/>
            <person name="Burganskaya E.I."/>
            <person name="Krutkina M.S."/>
            <person name="Sukhacheva M.V."/>
            <person name="Gorlenko V.M."/>
        </authorList>
    </citation>
    <scope>NUCLEOTIDE SEQUENCE [LARGE SCALE GENOMIC DNA]</scope>
    <source>
        <strain evidence="1">Chok-6</strain>
    </source>
</reference>
<protein>
    <recommendedName>
        <fullName evidence="3">PAS fold-4 domain-containing protein</fullName>
    </recommendedName>
</protein>
<accession>A0A426U6E1</accession>
<proteinExistence type="predicted"/>
<organism evidence="1 2">
    <name type="scientific">Candidatus Viridilinea halotolerans</name>
    <dbReference type="NCBI Taxonomy" id="2491704"/>
    <lineage>
        <taxon>Bacteria</taxon>
        <taxon>Bacillati</taxon>
        <taxon>Chloroflexota</taxon>
        <taxon>Chloroflexia</taxon>
        <taxon>Chloroflexales</taxon>
        <taxon>Chloroflexineae</taxon>
        <taxon>Oscillochloridaceae</taxon>
        <taxon>Candidatus Viridilinea</taxon>
    </lineage>
</organism>
<gene>
    <name evidence="1" type="ORF">EI684_04445</name>
</gene>
<dbReference type="AlphaFoldDB" id="A0A426U6E1"/>